<feature type="compositionally biased region" description="Polar residues" evidence="6">
    <location>
        <begin position="112"/>
        <end position="129"/>
    </location>
</feature>
<comment type="caution">
    <text evidence="9">The sequence shown here is derived from an EMBL/GenBank/DDBJ whole genome shotgun (WGS) entry which is preliminary data.</text>
</comment>
<keyword evidence="2" id="KW-0813">Transport</keyword>
<accession>A0A9N9KXC8</accession>
<organism evidence="9 10">
    <name type="scientific">Hymenoscyphus fraxineus</name>
    <dbReference type="NCBI Taxonomy" id="746836"/>
    <lineage>
        <taxon>Eukaryota</taxon>
        <taxon>Fungi</taxon>
        <taxon>Dikarya</taxon>
        <taxon>Ascomycota</taxon>
        <taxon>Pezizomycotina</taxon>
        <taxon>Leotiomycetes</taxon>
        <taxon>Helotiales</taxon>
        <taxon>Helotiaceae</taxon>
        <taxon>Hymenoscyphus</taxon>
    </lineage>
</organism>
<keyword evidence="3" id="KW-0445">Lipid transport</keyword>
<dbReference type="PROSITE" id="PS51847">
    <property type="entry name" value="SMP"/>
    <property type="match status" value="1"/>
</dbReference>
<dbReference type="Pfam" id="PF25669">
    <property type="entry name" value="SMP_MUG190-like"/>
    <property type="match status" value="1"/>
</dbReference>
<evidence type="ECO:0000259" key="8">
    <source>
        <dbReference type="PROSITE" id="PS51847"/>
    </source>
</evidence>
<dbReference type="OrthoDB" id="419768at2759"/>
<evidence type="ECO:0000256" key="6">
    <source>
        <dbReference type="SAM" id="MobiDB-lite"/>
    </source>
</evidence>
<keyword evidence="10" id="KW-1185">Reference proteome</keyword>
<feature type="region of interest" description="Disordered" evidence="6">
    <location>
        <begin position="322"/>
        <end position="341"/>
    </location>
</feature>
<feature type="domain" description="SMP-LTD" evidence="8">
    <location>
        <begin position="248"/>
        <end position="395"/>
    </location>
</feature>
<evidence type="ECO:0000256" key="7">
    <source>
        <dbReference type="SAM" id="Phobius"/>
    </source>
</evidence>
<dbReference type="PANTHER" id="PTHR47348">
    <property type="entry name" value="MEIOTICALLY UP-REGULATED GENE 190 PROTEIN"/>
    <property type="match status" value="1"/>
</dbReference>
<gene>
    <name evidence="9" type="ORF">HYFRA_00011879</name>
</gene>
<dbReference type="PANTHER" id="PTHR47348:SF3">
    <property type="entry name" value="MEIOTICALLY UP-REGULATED GENE 190 PROTEIN"/>
    <property type="match status" value="1"/>
</dbReference>
<feature type="transmembrane region" description="Helical" evidence="7">
    <location>
        <begin position="195"/>
        <end position="214"/>
    </location>
</feature>
<keyword evidence="5 7" id="KW-0472">Membrane</keyword>
<keyword evidence="7" id="KW-0812">Transmembrane</keyword>
<comment type="subcellular location">
    <subcellularLocation>
        <location evidence="1">Membrane</location>
    </subcellularLocation>
</comment>
<keyword evidence="7" id="KW-1133">Transmembrane helix</keyword>
<evidence type="ECO:0000256" key="4">
    <source>
        <dbReference type="ARBA" id="ARBA00023121"/>
    </source>
</evidence>
<keyword evidence="4" id="KW-0446">Lipid-binding</keyword>
<evidence type="ECO:0000256" key="2">
    <source>
        <dbReference type="ARBA" id="ARBA00022448"/>
    </source>
</evidence>
<protein>
    <recommendedName>
        <fullName evidence="8">SMP-LTD domain-containing protein</fullName>
    </recommendedName>
</protein>
<name>A0A9N9KXC8_9HELO</name>
<feature type="region of interest" description="Disordered" evidence="6">
    <location>
        <begin position="1"/>
        <end position="81"/>
    </location>
</feature>
<proteinExistence type="predicted"/>
<feature type="compositionally biased region" description="Basic and acidic residues" evidence="6">
    <location>
        <begin position="27"/>
        <end position="45"/>
    </location>
</feature>
<evidence type="ECO:0000313" key="9">
    <source>
        <dbReference type="EMBL" id="CAG8956095.1"/>
    </source>
</evidence>
<feature type="transmembrane region" description="Helical" evidence="7">
    <location>
        <begin position="376"/>
        <end position="394"/>
    </location>
</feature>
<dbReference type="InterPro" id="IPR031468">
    <property type="entry name" value="SMP_LBD"/>
</dbReference>
<evidence type="ECO:0000256" key="5">
    <source>
        <dbReference type="ARBA" id="ARBA00023136"/>
    </source>
</evidence>
<dbReference type="GO" id="GO:0006869">
    <property type="term" value="P:lipid transport"/>
    <property type="evidence" value="ECO:0007669"/>
    <property type="project" value="UniProtKB-KW"/>
</dbReference>
<sequence length="395" mass="43118">MSAQSKTAPGGHYSGKNPIPNIQKFVESLDKDKKERDSKINEQAKSKPVPSSEIRDHKNGQPTGVEGSRKSVTDPTTGREVQIEDVNADFMKAVENPQLSVPNANVGKETPVKTTSDQSGAEYSHNQDITAPPDPVEPNSTSDVPIHGEKTNILFHPTPSVSYEPMYESLEKSTYVLCGGVLISIVVIGRMFGGALYGLIPLGMCISSGIYLWMKELVRKGRDVEWSSEKERGQTVRTSSPSATANLIPESVEWMNTLLGVMWGLIDPDMFVSVADTLEDVMQASVPGVIENVRVAEINQGNNPIRILSLRALPDGHVKEMKDDIRKQSEKTKDPQELAADEEGGDYYNLECSFAYHAQPSGGGASAKAKNMHMQLVFYLGVKGLFGVPLPIFVE</sequence>
<dbReference type="GO" id="GO:0008289">
    <property type="term" value="F:lipid binding"/>
    <property type="evidence" value="ECO:0007669"/>
    <property type="project" value="UniProtKB-KW"/>
</dbReference>
<dbReference type="Proteomes" id="UP000696280">
    <property type="component" value="Unassembled WGS sequence"/>
</dbReference>
<dbReference type="CDD" id="cd21676">
    <property type="entry name" value="SMP_Mug190"/>
    <property type="match status" value="1"/>
</dbReference>
<evidence type="ECO:0000256" key="1">
    <source>
        <dbReference type="ARBA" id="ARBA00004370"/>
    </source>
</evidence>
<dbReference type="EMBL" id="CAJVRL010000068">
    <property type="protein sequence ID" value="CAG8956095.1"/>
    <property type="molecule type" value="Genomic_DNA"/>
</dbReference>
<dbReference type="AlphaFoldDB" id="A0A9N9KXC8"/>
<reference evidence="9" key="1">
    <citation type="submission" date="2021-07" db="EMBL/GenBank/DDBJ databases">
        <authorList>
            <person name="Durling M."/>
        </authorList>
    </citation>
    <scope>NUCLEOTIDE SEQUENCE</scope>
</reference>
<feature type="compositionally biased region" description="Basic and acidic residues" evidence="6">
    <location>
        <begin position="322"/>
        <end position="336"/>
    </location>
</feature>
<dbReference type="GO" id="GO:0016020">
    <property type="term" value="C:membrane"/>
    <property type="evidence" value="ECO:0007669"/>
    <property type="project" value="UniProtKB-SubCell"/>
</dbReference>
<evidence type="ECO:0000313" key="10">
    <source>
        <dbReference type="Proteomes" id="UP000696280"/>
    </source>
</evidence>
<feature type="region of interest" description="Disordered" evidence="6">
    <location>
        <begin position="95"/>
        <end position="142"/>
    </location>
</feature>
<evidence type="ECO:0000256" key="3">
    <source>
        <dbReference type="ARBA" id="ARBA00023055"/>
    </source>
</evidence>